<accession>A0A3N6Z651</accession>
<keyword evidence="1" id="KW-1133">Transmembrane helix</keyword>
<feature type="transmembrane region" description="Helical" evidence="1">
    <location>
        <begin position="245"/>
        <end position="268"/>
    </location>
</feature>
<feature type="transmembrane region" description="Helical" evidence="1">
    <location>
        <begin position="160"/>
        <end position="181"/>
    </location>
</feature>
<dbReference type="RefSeq" id="WP_124237695.1">
    <property type="nucleotide sequence ID" value="NZ_JBHUFI010000009.1"/>
</dbReference>
<comment type="caution">
    <text evidence="3">The sequence shown here is derived from an EMBL/GenBank/DDBJ whole genome shotgun (WGS) entry which is preliminary data.</text>
</comment>
<evidence type="ECO:0000256" key="1">
    <source>
        <dbReference type="SAM" id="Phobius"/>
    </source>
</evidence>
<proteinExistence type="predicted"/>
<feature type="transmembrane region" description="Helical" evidence="1">
    <location>
        <begin position="137"/>
        <end position="153"/>
    </location>
</feature>
<keyword evidence="1" id="KW-0472">Membrane</keyword>
<feature type="transmembrane region" description="Helical" evidence="1">
    <location>
        <begin position="187"/>
        <end position="205"/>
    </location>
</feature>
<feature type="transmembrane region" description="Helical" evidence="1">
    <location>
        <begin position="212"/>
        <end position="233"/>
    </location>
</feature>
<dbReference type="Proteomes" id="UP000275225">
    <property type="component" value="Unassembled WGS sequence"/>
</dbReference>
<dbReference type="OrthoDB" id="3240395at2"/>
<dbReference type="InterPro" id="IPR036938">
    <property type="entry name" value="PAP2/HPO_sf"/>
</dbReference>
<keyword evidence="4" id="KW-1185">Reference proteome</keyword>
<dbReference type="Gene3D" id="1.20.144.10">
    <property type="entry name" value="Phosphatidic acid phosphatase type 2/haloperoxidase"/>
    <property type="match status" value="1"/>
</dbReference>
<organism evidence="3 4">
    <name type="scientific">Aeromicrobium camelliae</name>
    <dbReference type="NCBI Taxonomy" id="1538144"/>
    <lineage>
        <taxon>Bacteria</taxon>
        <taxon>Bacillati</taxon>
        <taxon>Actinomycetota</taxon>
        <taxon>Actinomycetes</taxon>
        <taxon>Propionibacteriales</taxon>
        <taxon>Nocardioidaceae</taxon>
        <taxon>Aeromicrobium</taxon>
    </lineage>
</organism>
<dbReference type="AlphaFoldDB" id="A0A3N6Z651"/>
<keyword evidence="1" id="KW-0812">Transmembrane</keyword>
<evidence type="ECO:0000313" key="4">
    <source>
        <dbReference type="Proteomes" id="UP000275225"/>
    </source>
</evidence>
<evidence type="ECO:0000313" key="3">
    <source>
        <dbReference type="EMBL" id="RQN02407.1"/>
    </source>
</evidence>
<protein>
    <submittedName>
        <fullName evidence="3">Phosphatase PAP2 family protein</fullName>
    </submittedName>
</protein>
<feature type="transmembrane region" description="Helical" evidence="1">
    <location>
        <begin position="21"/>
        <end position="42"/>
    </location>
</feature>
<reference evidence="3 4" key="1">
    <citation type="submission" date="2018-11" db="EMBL/GenBank/DDBJ databases">
        <authorList>
            <person name="Li F."/>
        </authorList>
    </citation>
    <scope>NUCLEOTIDE SEQUENCE [LARGE SCALE GENOMIC DNA]</scope>
    <source>
        <strain evidence="3 4">YS17T</strain>
    </source>
</reference>
<feature type="domain" description="Phosphatidic acid phosphatase type 2/haloperoxidase" evidence="2">
    <location>
        <begin position="123"/>
        <end position="205"/>
    </location>
</feature>
<dbReference type="EMBL" id="RQJX01000021">
    <property type="protein sequence ID" value="RQN02407.1"/>
    <property type="molecule type" value="Genomic_DNA"/>
</dbReference>
<dbReference type="SUPFAM" id="SSF48317">
    <property type="entry name" value="Acid phosphatase/Vanadium-dependent haloperoxidase"/>
    <property type="match status" value="1"/>
</dbReference>
<feature type="transmembrane region" description="Helical" evidence="1">
    <location>
        <begin position="75"/>
        <end position="93"/>
    </location>
</feature>
<gene>
    <name evidence="3" type="ORF">EHW97_13455</name>
</gene>
<feature type="transmembrane region" description="Helical" evidence="1">
    <location>
        <begin position="98"/>
        <end position="117"/>
    </location>
</feature>
<dbReference type="InterPro" id="IPR000326">
    <property type="entry name" value="PAP2/HPO"/>
</dbReference>
<evidence type="ECO:0000259" key="2">
    <source>
        <dbReference type="Pfam" id="PF01569"/>
    </source>
</evidence>
<sequence length="273" mass="27137">MSVDTPVQPTRPVARRGRVNGLAAVVAVAAVLGLAALVGAALTSSAGQLVDDAAMNAVTASNTTELTLLSGLGRVSLGAILAVAIGCVVIAVLRRRFALAVGAIAIIGGSNVTTQVLKDVLDRPNLGLGVHNSLPSGHTTVVVSAVAALLLVLPAVMRPLMAVIGAAAIGLTGLSTVVAGWHRPADVIAALLVVLAWTGAVSAVVGGRRGSWLLSSVAAFLGAASSVVMLVVLGVRPEHSWQDVVLAIGVLGVVALATSIAVALLTLVTPARD</sequence>
<dbReference type="Pfam" id="PF01569">
    <property type="entry name" value="PAP2"/>
    <property type="match status" value="1"/>
</dbReference>
<name>A0A3N6Z651_9ACTN</name>